<proteinExistence type="predicted"/>
<evidence type="ECO:0000313" key="1">
    <source>
        <dbReference type="EMBL" id="PWA72790.1"/>
    </source>
</evidence>
<sequence>MKKRGRLKAYEERIKEPEKMEKTLQGVATGVSLRAWKLVTEMTLERGRGRGRGSVRGSRWNERVRDKSRKCYQVWRLMVHYNNECPKMKEQTLIEEELALL</sequence>
<organism evidence="1 2">
    <name type="scientific">Artemisia annua</name>
    <name type="common">Sweet wormwood</name>
    <dbReference type="NCBI Taxonomy" id="35608"/>
    <lineage>
        <taxon>Eukaryota</taxon>
        <taxon>Viridiplantae</taxon>
        <taxon>Streptophyta</taxon>
        <taxon>Embryophyta</taxon>
        <taxon>Tracheophyta</taxon>
        <taxon>Spermatophyta</taxon>
        <taxon>Magnoliopsida</taxon>
        <taxon>eudicotyledons</taxon>
        <taxon>Gunneridae</taxon>
        <taxon>Pentapetalae</taxon>
        <taxon>asterids</taxon>
        <taxon>campanulids</taxon>
        <taxon>Asterales</taxon>
        <taxon>Asteraceae</taxon>
        <taxon>Asteroideae</taxon>
        <taxon>Anthemideae</taxon>
        <taxon>Artemisiinae</taxon>
        <taxon>Artemisia</taxon>
    </lineage>
</organism>
<dbReference type="AlphaFoldDB" id="A0A2U1NH56"/>
<reference evidence="1 2" key="1">
    <citation type="journal article" date="2018" name="Mol. Plant">
        <title>The genome of Artemisia annua provides insight into the evolution of Asteraceae family and artemisinin biosynthesis.</title>
        <authorList>
            <person name="Shen Q."/>
            <person name="Zhang L."/>
            <person name="Liao Z."/>
            <person name="Wang S."/>
            <person name="Yan T."/>
            <person name="Shi P."/>
            <person name="Liu M."/>
            <person name="Fu X."/>
            <person name="Pan Q."/>
            <person name="Wang Y."/>
            <person name="Lv Z."/>
            <person name="Lu X."/>
            <person name="Zhang F."/>
            <person name="Jiang W."/>
            <person name="Ma Y."/>
            <person name="Chen M."/>
            <person name="Hao X."/>
            <person name="Li L."/>
            <person name="Tang Y."/>
            <person name="Lv G."/>
            <person name="Zhou Y."/>
            <person name="Sun X."/>
            <person name="Brodelius P.E."/>
            <person name="Rose J.K.C."/>
            <person name="Tang K."/>
        </authorList>
    </citation>
    <scope>NUCLEOTIDE SEQUENCE [LARGE SCALE GENOMIC DNA]</scope>
    <source>
        <strain evidence="2">cv. Huhao1</strain>
        <tissue evidence="1">Leaf</tissue>
    </source>
</reference>
<dbReference type="Proteomes" id="UP000245207">
    <property type="component" value="Unassembled WGS sequence"/>
</dbReference>
<evidence type="ECO:0000313" key="2">
    <source>
        <dbReference type="Proteomes" id="UP000245207"/>
    </source>
</evidence>
<protein>
    <submittedName>
        <fullName evidence="1">Uncharacterized protein</fullName>
    </submittedName>
</protein>
<name>A0A2U1NH56_ARTAN</name>
<gene>
    <name evidence="1" type="ORF">CTI12_AA267100</name>
</gene>
<keyword evidence="2" id="KW-1185">Reference proteome</keyword>
<comment type="caution">
    <text evidence="1">The sequence shown here is derived from an EMBL/GenBank/DDBJ whole genome shotgun (WGS) entry which is preliminary data.</text>
</comment>
<dbReference type="EMBL" id="PKPP01002842">
    <property type="protein sequence ID" value="PWA72790.1"/>
    <property type="molecule type" value="Genomic_DNA"/>
</dbReference>
<accession>A0A2U1NH56</accession>